<dbReference type="PANTHER" id="PTHR43782:SF3">
    <property type="entry name" value="ARGINASE"/>
    <property type="match status" value="1"/>
</dbReference>
<dbReference type="NCBIfam" id="TIGR01229">
    <property type="entry name" value="rocF_arginase"/>
    <property type="match status" value="1"/>
</dbReference>
<keyword evidence="4 12" id="KW-0835">Urea cycle</keyword>
<dbReference type="PANTHER" id="PTHR43782">
    <property type="entry name" value="ARGINASE"/>
    <property type="match status" value="1"/>
</dbReference>
<dbReference type="PROSITE" id="PS01053">
    <property type="entry name" value="ARGINASE_1"/>
    <property type="match status" value="1"/>
</dbReference>
<reference evidence="14 15" key="1">
    <citation type="submission" date="2013-11" db="EMBL/GenBank/DDBJ databases">
        <title>Opisthorchis viverrini - life in the bile duct.</title>
        <authorList>
            <person name="Young N.D."/>
            <person name="Nagarajan N."/>
            <person name="Lin S.J."/>
            <person name="Korhonen P.K."/>
            <person name="Jex A.R."/>
            <person name="Hall R.S."/>
            <person name="Safavi-Hemami H."/>
            <person name="Kaewkong W."/>
            <person name="Bertrand D."/>
            <person name="Gao S."/>
            <person name="Seet Q."/>
            <person name="Wongkham S."/>
            <person name="Teh B.T."/>
            <person name="Wongkham C."/>
            <person name="Intapan P.M."/>
            <person name="Maleewong W."/>
            <person name="Yang X."/>
            <person name="Hu M."/>
            <person name="Wang Z."/>
            <person name="Hofmann A."/>
            <person name="Sternberg P.W."/>
            <person name="Tan P."/>
            <person name="Wang J."/>
            <person name="Gasser R.B."/>
        </authorList>
    </citation>
    <scope>NUCLEOTIDE SEQUENCE [LARGE SCALE GENOMIC DNA]</scope>
</reference>
<evidence type="ECO:0000256" key="9">
    <source>
        <dbReference type="ARBA" id="ARBA00047391"/>
    </source>
</evidence>
<evidence type="ECO:0000256" key="12">
    <source>
        <dbReference type="RuleBase" id="RU361159"/>
    </source>
</evidence>
<evidence type="ECO:0000256" key="11">
    <source>
        <dbReference type="RuleBase" id="RU003684"/>
    </source>
</evidence>
<dbReference type="Proteomes" id="UP000054324">
    <property type="component" value="Unassembled WGS sequence"/>
</dbReference>
<feature type="compositionally biased region" description="Polar residues" evidence="13">
    <location>
        <begin position="20"/>
        <end position="35"/>
    </location>
</feature>
<dbReference type="CDD" id="cd09989">
    <property type="entry name" value="Arginase"/>
    <property type="match status" value="1"/>
</dbReference>
<dbReference type="GO" id="GO:0005829">
    <property type="term" value="C:cytosol"/>
    <property type="evidence" value="ECO:0007669"/>
    <property type="project" value="TreeGrafter"/>
</dbReference>
<feature type="region of interest" description="Disordered" evidence="13">
    <location>
        <begin position="1"/>
        <end position="46"/>
    </location>
</feature>
<evidence type="ECO:0000256" key="8">
    <source>
        <dbReference type="ARBA" id="ARBA00023211"/>
    </source>
</evidence>
<dbReference type="GO" id="GO:0030145">
    <property type="term" value="F:manganese ion binding"/>
    <property type="evidence" value="ECO:0007669"/>
    <property type="project" value="TreeGrafter"/>
</dbReference>
<evidence type="ECO:0000256" key="1">
    <source>
        <dbReference type="ARBA" id="ARBA00005098"/>
    </source>
</evidence>
<keyword evidence="7 11" id="KW-0378">Hydrolase</keyword>
<dbReference type="Gene3D" id="3.40.800.10">
    <property type="entry name" value="Ureohydrolase domain"/>
    <property type="match status" value="1"/>
</dbReference>
<gene>
    <name evidence="14" type="ORF">T265_11382</name>
</gene>
<dbReference type="InterPro" id="IPR020855">
    <property type="entry name" value="Ureohydrolase_Mn_BS"/>
</dbReference>
<feature type="compositionally biased region" description="Basic and acidic residues" evidence="13">
    <location>
        <begin position="1"/>
        <end position="19"/>
    </location>
</feature>
<keyword evidence="6 12" id="KW-0479">Metal-binding</keyword>
<comment type="pathway">
    <text evidence="1 12">Nitrogen metabolism; urea cycle; L-ornithine and urea from L-arginine: step 1/1.</text>
</comment>
<sequence length="426" mass="47423">MDPKSEERGQESDVLKSEENQQIGAHSQTNSSTLAETEVKEESTRITFTSAYPPNLIHEEKFQWIDFDNPLLRRDCPLPLYPQVNMIGAPVHKGQPKNGTQYGPSLIRNSDIVEFLKTIGVSLVDHGDVAIQNDDRVEPKVFNMVNCYSFIETTCTIAKRVEELLKESNSGINGKHQRASPLLVVGGDHSIATGTILGHKRVKPDACVIWIDAHADLNTPLTSSSGNMHGMPVAFLMEELQEEVPYMKEMDPIEPCLKAREIAYIALRDLDPHEVYDLRKNNITHFTMVDIDRMGIEWVINKAIESVNPRLEKPIHLSFDIDAMDPTLAPSTGTTVPGGLTIREGLRICEMVHSTGKLSVMDLAELNPKIGSQADVDRTKHTALTLLKACFGYRRSGHLPFKVHSLSDHGIVSRADQQASCQTRCI</sequence>
<dbReference type="RefSeq" id="XP_009176285.1">
    <property type="nucleotide sequence ID" value="XM_009178021.1"/>
</dbReference>
<comment type="catalytic activity">
    <reaction evidence="9 12">
        <text>L-arginine + H2O = urea + L-ornithine</text>
        <dbReference type="Rhea" id="RHEA:20569"/>
        <dbReference type="ChEBI" id="CHEBI:15377"/>
        <dbReference type="ChEBI" id="CHEBI:16199"/>
        <dbReference type="ChEBI" id="CHEBI:32682"/>
        <dbReference type="ChEBI" id="CHEBI:46911"/>
        <dbReference type="EC" id="3.5.3.1"/>
    </reaction>
</comment>
<dbReference type="KEGG" id="ovi:T265_11382"/>
<name>A0A074YYU4_OPIVI</name>
<evidence type="ECO:0000313" key="14">
    <source>
        <dbReference type="EMBL" id="KER19966.1"/>
    </source>
</evidence>
<dbReference type="GeneID" id="20325550"/>
<keyword evidence="5 12" id="KW-0056">Arginine metabolism</keyword>
<evidence type="ECO:0000256" key="5">
    <source>
        <dbReference type="ARBA" id="ARBA00022503"/>
    </source>
</evidence>
<dbReference type="InterPro" id="IPR014033">
    <property type="entry name" value="Arginase"/>
</dbReference>
<dbReference type="InterPro" id="IPR006035">
    <property type="entry name" value="Ureohydrolase"/>
</dbReference>
<accession>A0A074YYU4</accession>
<dbReference type="GO" id="GO:0004053">
    <property type="term" value="F:arginase activity"/>
    <property type="evidence" value="ECO:0007669"/>
    <property type="project" value="UniProtKB-EC"/>
</dbReference>
<dbReference type="Pfam" id="PF00491">
    <property type="entry name" value="Arginase"/>
    <property type="match status" value="1"/>
</dbReference>
<dbReference type="CTD" id="20325550"/>
<dbReference type="EC" id="3.5.3.1" evidence="2 12"/>
<dbReference type="GO" id="GO:0000050">
    <property type="term" value="P:urea cycle"/>
    <property type="evidence" value="ECO:0007669"/>
    <property type="project" value="UniProtKB-UniPathway"/>
</dbReference>
<keyword evidence="8 12" id="KW-0464">Manganese</keyword>
<evidence type="ECO:0000256" key="7">
    <source>
        <dbReference type="ARBA" id="ARBA00022801"/>
    </source>
</evidence>
<keyword evidence="15" id="KW-1185">Reference proteome</keyword>
<dbReference type="OrthoDB" id="9992747at2759"/>
<dbReference type="AlphaFoldDB" id="A0A074YYU4"/>
<dbReference type="GO" id="GO:0006525">
    <property type="term" value="P:arginine metabolic process"/>
    <property type="evidence" value="ECO:0007669"/>
    <property type="project" value="UniProtKB-KW"/>
</dbReference>
<proteinExistence type="inferred from homology"/>
<dbReference type="UniPathway" id="UPA00158">
    <property type="reaction ID" value="UER00270"/>
</dbReference>
<dbReference type="FunFam" id="3.40.800.10:FF:000012">
    <property type="entry name" value="Arginase"/>
    <property type="match status" value="1"/>
</dbReference>
<dbReference type="STRING" id="6198.A0A074YYU4"/>
<evidence type="ECO:0000256" key="10">
    <source>
        <dbReference type="PROSITE-ProRule" id="PRU00742"/>
    </source>
</evidence>
<evidence type="ECO:0000313" key="15">
    <source>
        <dbReference type="Proteomes" id="UP000054324"/>
    </source>
</evidence>
<evidence type="ECO:0000256" key="13">
    <source>
        <dbReference type="SAM" id="MobiDB-lite"/>
    </source>
</evidence>
<organism evidence="14 15">
    <name type="scientific">Opisthorchis viverrini</name>
    <name type="common">Southeast Asian liver fluke</name>
    <dbReference type="NCBI Taxonomy" id="6198"/>
    <lineage>
        <taxon>Eukaryota</taxon>
        <taxon>Metazoa</taxon>
        <taxon>Spiralia</taxon>
        <taxon>Lophotrochozoa</taxon>
        <taxon>Platyhelminthes</taxon>
        <taxon>Trematoda</taxon>
        <taxon>Digenea</taxon>
        <taxon>Opisthorchiida</taxon>
        <taxon>Opisthorchiata</taxon>
        <taxon>Opisthorchiidae</taxon>
        <taxon>Opisthorchis</taxon>
    </lineage>
</organism>
<dbReference type="SUPFAM" id="SSF52768">
    <property type="entry name" value="Arginase/deacetylase"/>
    <property type="match status" value="1"/>
</dbReference>
<dbReference type="EMBL" id="KL597112">
    <property type="protein sequence ID" value="KER19966.1"/>
    <property type="molecule type" value="Genomic_DNA"/>
</dbReference>
<comment type="cofactor">
    <cofactor evidence="12">
        <name>Mn(2+)</name>
        <dbReference type="ChEBI" id="CHEBI:29035"/>
    </cofactor>
    <text evidence="12">Binds 2 manganese ions per subunit.</text>
</comment>
<dbReference type="PROSITE" id="PS51409">
    <property type="entry name" value="ARGINASE_2"/>
    <property type="match status" value="1"/>
</dbReference>
<dbReference type="PRINTS" id="PR00116">
    <property type="entry name" value="ARGINASE"/>
</dbReference>
<dbReference type="GO" id="GO:0005634">
    <property type="term" value="C:nucleus"/>
    <property type="evidence" value="ECO:0007669"/>
    <property type="project" value="TreeGrafter"/>
</dbReference>
<protein>
    <recommendedName>
        <fullName evidence="3 12">Arginase</fullName>
        <ecNumber evidence="2 12">3.5.3.1</ecNumber>
    </recommendedName>
</protein>
<evidence type="ECO:0000256" key="2">
    <source>
        <dbReference type="ARBA" id="ARBA00012168"/>
    </source>
</evidence>
<evidence type="ECO:0000256" key="6">
    <source>
        <dbReference type="ARBA" id="ARBA00022723"/>
    </source>
</evidence>
<dbReference type="InterPro" id="IPR023696">
    <property type="entry name" value="Ureohydrolase_dom_sf"/>
</dbReference>
<comment type="similarity">
    <text evidence="10 11">Belongs to the arginase family.</text>
</comment>
<evidence type="ECO:0000256" key="3">
    <source>
        <dbReference type="ARBA" id="ARBA00018123"/>
    </source>
</evidence>
<evidence type="ECO:0000256" key="4">
    <source>
        <dbReference type="ARBA" id="ARBA00022436"/>
    </source>
</evidence>